<comment type="similarity">
    <text evidence="2">Belongs to the UPF0702 family.</text>
</comment>
<evidence type="ECO:0000313" key="8">
    <source>
        <dbReference type="EMBL" id="MDQ0231643.1"/>
    </source>
</evidence>
<keyword evidence="5" id="KW-1133">Transmembrane helix</keyword>
<evidence type="ECO:0000256" key="1">
    <source>
        <dbReference type="ARBA" id="ARBA00004651"/>
    </source>
</evidence>
<dbReference type="Pfam" id="PF04239">
    <property type="entry name" value="DUF421"/>
    <property type="match status" value="1"/>
</dbReference>
<organism evidence="8 9">
    <name type="scientific">Metabacillus malikii</name>
    <dbReference type="NCBI Taxonomy" id="1504265"/>
    <lineage>
        <taxon>Bacteria</taxon>
        <taxon>Bacillati</taxon>
        <taxon>Bacillota</taxon>
        <taxon>Bacilli</taxon>
        <taxon>Bacillales</taxon>
        <taxon>Bacillaceae</taxon>
        <taxon>Metabacillus</taxon>
    </lineage>
</organism>
<dbReference type="PANTHER" id="PTHR34582">
    <property type="entry name" value="UPF0702 TRANSMEMBRANE PROTEIN YCAP"/>
    <property type="match status" value="1"/>
</dbReference>
<dbReference type="EMBL" id="JAUSUD010000014">
    <property type="protein sequence ID" value="MDQ0231643.1"/>
    <property type="molecule type" value="Genomic_DNA"/>
</dbReference>
<evidence type="ECO:0000256" key="2">
    <source>
        <dbReference type="ARBA" id="ARBA00006448"/>
    </source>
</evidence>
<evidence type="ECO:0000256" key="3">
    <source>
        <dbReference type="ARBA" id="ARBA00022475"/>
    </source>
</evidence>
<evidence type="ECO:0000313" key="9">
    <source>
        <dbReference type="Proteomes" id="UP001234495"/>
    </source>
</evidence>
<keyword evidence="3" id="KW-1003">Cell membrane</keyword>
<dbReference type="Gene3D" id="3.30.240.20">
    <property type="entry name" value="bsu07140 like domains"/>
    <property type="match status" value="1"/>
</dbReference>
<comment type="subcellular location">
    <subcellularLocation>
        <location evidence="1">Cell membrane</location>
        <topology evidence="1">Multi-pass membrane protein</topology>
    </subcellularLocation>
</comment>
<accession>A0ABT9ZH77</accession>
<feature type="domain" description="YetF C-terminal" evidence="7">
    <location>
        <begin position="11"/>
        <end position="71"/>
    </location>
</feature>
<reference evidence="8 9" key="1">
    <citation type="submission" date="2023-07" db="EMBL/GenBank/DDBJ databases">
        <title>Genomic Encyclopedia of Type Strains, Phase IV (KMG-IV): sequencing the most valuable type-strain genomes for metagenomic binning, comparative biology and taxonomic classification.</title>
        <authorList>
            <person name="Goeker M."/>
        </authorList>
    </citation>
    <scope>NUCLEOTIDE SEQUENCE [LARGE SCALE GENOMIC DNA]</scope>
    <source>
        <strain evidence="8 9">DSM 29005</strain>
    </source>
</reference>
<comment type="caution">
    <text evidence="8">The sequence shown here is derived from an EMBL/GenBank/DDBJ whole genome shotgun (WGS) entry which is preliminary data.</text>
</comment>
<evidence type="ECO:0000256" key="6">
    <source>
        <dbReference type="ARBA" id="ARBA00023136"/>
    </source>
</evidence>
<dbReference type="PANTHER" id="PTHR34582:SF6">
    <property type="entry name" value="UPF0702 TRANSMEMBRANE PROTEIN YCAP"/>
    <property type="match status" value="1"/>
</dbReference>
<protein>
    <submittedName>
        <fullName evidence="8">Uncharacterized membrane protein YcaP (DUF421 family)</fullName>
    </submittedName>
</protein>
<keyword evidence="6" id="KW-0472">Membrane</keyword>
<dbReference type="Proteomes" id="UP001234495">
    <property type="component" value="Unassembled WGS sequence"/>
</dbReference>
<keyword evidence="9" id="KW-1185">Reference proteome</keyword>
<dbReference type="InterPro" id="IPR007353">
    <property type="entry name" value="DUF421"/>
</dbReference>
<evidence type="ECO:0000259" key="7">
    <source>
        <dbReference type="Pfam" id="PF04239"/>
    </source>
</evidence>
<evidence type="ECO:0000256" key="5">
    <source>
        <dbReference type="ARBA" id="ARBA00022989"/>
    </source>
</evidence>
<dbReference type="InterPro" id="IPR023090">
    <property type="entry name" value="UPF0702_alpha/beta_dom_sf"/>
</dbReference>
<keyword evidence="4" id="KW-0812">Transmembrane</keyword>
<gene>
    <name evidence="8" type="ORF">J2S19_002927</name>
</gene>
<evidence type="ECO:0000256" key="4">
    <source>
        <dbReference type="ARBA" id="ARBA00022692"/>
    </source>
</evidence>
<sequence>MLKEQKAPATKGDISTVMTKKVFPIATQVISDGQVIEKNLEKLNLDKDWLNKRLQQVGVQSSQNVFFAEVQQDGSLYVDSKDNLLH</sequence>
<name>A0ABT9ZH77_9BACI</name>
<proteinExistence type="inferred from homology"/>